<feature type="transmembrane region" description="Helical" evidence="5">
    <location>
        <begin position="66"/>
        <end position="86"/>
    </location>
</feature>
<evidence type="ECO:0000313" key="8">
    <source>
        <dbReference type="Proteomes" id="UP001491349"/>
    </source>
</evidence>
<evidence type="ECO:0000256" key="3">
    <source>
        <dbReference type="ARBA" id="ARBA00022989"/>
    </source>
</evidence>
<sequence>MGNTYNSLKNVLQNLTKESKENSSFIPTLLVLVTIPLSYAINNIAMGLFLLTVIFAFRKANFSGQFYLILPIALYLLMALSYFWSIDSKSTLSALSKEIPLLIIPIGFLLSKDFSTVQKQKIIAYYSYAIVLLTLYFLARAVIRYWSLEDSRVFFYHGENDNDFGLVPKLLNAIHVSVFVAVAFFYFFTKELKSKTDILFSVLLFGFVLLLSSKNIILIFILLVLLHVFFFSKSSHKLRLRNLIVFGLIIGLVFSFGRIKSRFQHEFQTHSDKSLSANVVEGVPDGVHYVSLKEAWTKEKFTPNDYFPGTAFRVYQFRIFTELINEDKVIFTGFGLNASYPKIEEKAQYYNLFLGAEGIEGYQNKNFHNQYIQIFAEIGIFGFILLLLMLIINVKIAYKSKDFIHFAFAILMISLFLTESFLWRQRGVVYFTMMYCLFNSGIALNNSKAAKKSI</sequence>
<feature type="transmembrane region" description="Helical" evidence="5">
    <location>
        <begin position="166"/>
        <end position="188"/>
    </location>
</feature>
<feature type="transmembrane region" description="Helical" evidence="5">
    <location>
        <begin position="200"/>
        <end position="230"/>
    </location>
</feature>
<reference evidence="7 8" key="1">
    <citation type="submission" date="2024-04" db="EMBL/GenBank/DDBJ databases">
        <title>draft genome sequnece of Flavobacterium buctense JCM 30750.</title>
        <authorList>
            <person name="Kim D.-U."/>
        </authorList>
    </citation>
    <scope>NUCLEOTIDE SEQUENCE [LARGE SCALE GENOMIC DNA]</scope>
    <source>
        <strain evidence="7 8">JCM 30750</strain>
    </source>
</reference>
<comment type="caution">
    <text evidence="7">The sequence shown here is derived from an EMBL/GenBank/DDBJ whole genome shotgun (WGS) entry which is preliminary data.</text>
</comment>
<dbReference type="Pfam" id="PF04932">
    <property type="entry name" value="Wzy_C"/>
    <property type="match status" value="1"/>
</dbReference>
<keyword evidence="3 5" id="KW-1133">Transmembrane helix</keyword>
<protein>
    <submittedName>
        <fullName evidence="7">O-antigen ligase family protein</fullName>
    </submittedName>
</protein>
<feature type="transmembrane region" description="Helical" evidence="5">
    <location>
        <begin position="25"/>
        <end position="54"/>
    </location>
</feature>
<keyword evidence="2 5" id="KW-0812">Transmembrane</keyword>
<evidence type="ECO:0000313" key="7">
    <source>
        <dbReference type="EMBL" id="MEK8179029.1"/>
    </source>
</evidence>
<evidence type="ECO:0000259" key="6">
    <source>
        <dbReference type="Pfam" id="PF04932"/>
    </source>
</evidence>
<evidence type="ECO:0000256" key="1">
    <source>
        <dbReference type="ARBA" id="ARBA00004141"/>
    </source>
</evidence>
<accession>A0ABU9DZD0</accession>
<dbReference type="InterPro" id="IPR007016">
    <property type="entry name" value="O-antigen_ligase-rel_domated"/>
</dbReference>
<keyword evidence="7" id="KW-0436">Ligase</keyword>
<organism evidence="7 8">
    <name type="scientific">Flavobacterium buctense</name>
    <dbReference type="NCBI Taxonomy" id="1648146"/>
    <lineage>
        <taxon>Bacteria</taxon>
        <taxon>Pseudomonadati</taxon>
        <taxon>Bacteroidota</taxon>
        <taxon>Flavobacteriia</taxon>
        <taxon>Flavobacteriales</taxon>
        <taxon>Flavobacteriaceae</taxon>
        <taxon>Flavobacterium</taxon>
    </lineage>
</organism>
<dbReference type="PANTHER" id="PTHR37422:SF17">
    <property type="entry name" value="O-ANTIGEN LIGASE"/>
    <property type="match status" value="1"/>
</dbReference>
<gene>
    <name evidence="7" type="ORF">WMW71_01640</name>
</gene>
<feature type="transmembrane region" description="Helical" evidence="5">
    <location>
        <begin position="123"/>
        <end position="146"/>
    </location>
</feature>
<evidence type="ECO:0000256" key="4">
    <source>
        <dbReference type="ARBA" id="ARBA00023136"/>
    </source>
</evidence>
<dbReference type="InterPro" id="IPR051533">
    <property type="entry name" value="WaaL-like"/>
</dbReference>
<evidence type="ECO:0000256" key="5">
    <source>
        <dbReference type="SAM" id="Phobius"/>
    </source>
</evidence>
<keyword evidence="8" id="KW-1185">Reference proteome</keyword>
<dbReference type="RefSeq" id="WP_187659171.1">
    <property type="nucleotide sequence ID" value="NZ_JACTAB010000001.1"/>
</dbReference>
<feature type="transmembrane region" description="Helical" evidence="5">
    <location>
        <begin position="242"/>
        <end position="259"/>
    </location>
</feature>
<feature type="transmembrane region" description="Helical" evidence="5">
    <location>
        <begin position="403"/>
        <end position="423"/>
    </location>
</feature>
<keyword evidence="4 5" id="KW-0472">Membrane</keyword>
<feature type="transmembrane region" description="Helical" evidence="5">
    <location>
        <begin position="92"/>
        <end position="111"/>
    </location>
</feature>
<name>A0ABU9DZD0_9FLAO</name>
<dbReference type="GO" id="GO:0016874">
    <property type="term" value="F:ligase activity"/>
    <property type="evidence" value="ECO:0007669"/>
    <property type="project" value="UniProtKB-KW"/>
</dbReference>
<dbReference type="PANTHER" id="PTHR37422">
    <property type="entry name" value="TEICHURONIC ACID BIOSYNTHESIS PROTEIN TUAE"/>
    <property type="match status" value="1"/>
</dbReference>
<comment type="subcellular location">
    <subcellularLocation>
        <location evidence="1">Membrane</location>
        <topology evidence="1">Multi-pass membrane protein</topology>
    </subcellularLocation>
</comment>
<dbReference type="EMBL" id="JBBPCB010000001">
    <property type="protein sequence ID" value="MEK8179029.1"/>
    <property type="molecule type" value="Genomic_DNA"/>
</dbReference>
<feature type="transmembrane region" description="Helical" evidence="5">
    <location>
        <begin position="374"/>
        <end position="397"/>
    </location>
</feature>
<dbReference type="Proteomes" id="UP001491349">
    <property type="component" value="Unassembled WGS sequence"/>
</dbReference>
<proteinExistence type="predicted"/>
<evidence type="ECO:0000256" key="2">
    <source>
        <dbReference type="ARBA" id="ARBA00022692"/>
    </source>
</evidence>
<feature type="domain" description="O-antigen ligase-related" evidence="6">
    <location>
        <begin position="200"/>
        <end position="387"/>
    </location>
</feature>